<dbReference type="EMBL" id="VSSQ01012472">
    <property type="protein sequence ID" value="MPM49312.1"/>
    <property type="molecule type" value="Genomic_DNA"/>
</dbReference>
<organism evidence="3">
    <name type="scientific">bioreactor metagenome</name>
    <dbReference type="NCBI Taxonomy" id="1076179"/>
    <lineage>
        <taxon>unclassified sequences</taxon>
        <taxon>metagenomes</taxon>
        <taxon>ecological metagenomes</taxon>
    </lineage>
</organism>
<feature type="region of interest" description="Disordered" evidence="1">
    <location>
        <begin position="24"/>
        <end position="44"/>
    </location>
</feature>
<dbReference type="Pfam" id="PF12392">
    <property type="entry name" value="DUF3656"/>
    <property type="match status" value="1"/>
</dbReference>
<feature type="domain" description="Peptidase U32 collagenase" evidence="2">
    <location>
        <begin position="2"/>
        <end position="97"/>
    </location>
</feature>
<evidence type="ECO:0000313" key="3">
    <source>
        <dbReference type="EMBL" id="MPM49312.1"/>
    </source>
</evidence>
<proteinExistence type="predicted"/>
<name>A0A645A875_9ZZZZ</name>
<evidence type="ECO:0000259" key="2">
    <source>
        <dbReference type="Pfam" id="PF12392"/>
    </source>
</evidence>
<evidence type="ECO:0000256" key="1">
    <source>
        <dbReference type="SAM" id="MobiDB-lite"/>
    </source>
</evidence>
<reference evidence="3" key="1">
    <citation type="submission" date="2019-08" db="EMBL/GenBank/DDBJ databases">
        <authorList>
            <person name="Kucharzyk K."/>
            <person name="Murdoch R.W."/>
            <person name="Higgins S."/>
            <person name="Loffler F."/>
        </authorList>
    </citation>
    <scope>NUCLEOTIDE SEQUENCE</scope>
</reference>
<accession>A0A645A875</accession>
<dbReference type="InterPro" id="IPR020988">
    <property type="entry name" value="Pept_U32_collagenase"/>
</dbReference>
<protein>
    <recommendedName>
        <fullName evidence="2">Peptidase U32 collagenase domain-containing protein</fullName>
    </recommendedName>
</protein>
<dbReference type="InterPro" id="IPR001539">
    <property type="entry name" value="Peptidase_U32"/>
</dbReference>
<sequence length="372" mass="41137">MRTVPVTMEAVFCKNKPCTLTVRDDAGREGTATGPAPEEARNRAVTAEELETRLKKTGCTAYRCQTVSVTLEDGLSVSAATVNALRRDALAALTALRTAPPKRRVLSVPPLEKASVYTGEPALTCSLACREQLTQELLELRPERVYLPLELFETLDALPEFDGEYCAVLPRVWRDGDEPYFLELLEKAAGLGVSAALVGNLGHLPLLREKGLSLYGDFGLNVFNAWALSYLADKGLQSATVSFELRGAQIRDMPKALPTEAIVYGRLPLMLTENCLVRNETGCSCRRPYALTDRTGAAFPLLPAWGHRTELQNCKPLYLGDRDDWKRLGLRYARLRFTTESPEECVQIFRDYLSGGDAPAEFTRGLFDRGVE</sequence>
<dbReference type="Pfam" id="PF01136">
    <property type="entry name" value="Peptidase_U32"/>
    <property type="match status" value="1"/>
</dbReference>
<gene>
    <name evidence="3" type="ORF">SDC9_96041</name>
</gene>
<comment type="caution">
    <text evidence="3">The sequence shown here is derived from an EMBL/GenBank/DDBJ whole genome shotgun (WGS) entry which is preliminary data.</text>
</comment>
<dbReference type="AlphaFoldDB" id="A0A645A875"/>